<name>A0A6I3M6G1_9MICO</name>
<feature type="transmembrane region" description="Helical" evidence="1">
    <location>
        <begin position="57"/>
        <end position="80"/>
    </location>
</feature>
<evidence type="ECO:0000256" key="1">
    <source>
        <dbReference type="SAM" id="Phobius"/>
    </source>
</evidence>
<evidence type="ECO:0008006" key="4">
    <source>
        <dbReference type="Google" id="ProtNLM"/>
    </source>
</evidence>
<dbReference type="AlphaFoldDB" id="A0A6I3M6G1"/>
<keyword evidence="1" id="KW-0472">Membrane</keyword>
<gene>
    <name evidence="2" type="ORF">GJ743_17780</name>
</gene>
<dbReference type="Proteomes" id="UP000433071">
    <property type="component" value="Unassembled WGS sequence"/>
</dbReference>
<organism evidence="2 3">
    <name type="scientific">Agromyces bracchium</name>
    <dbReference type="NCBI Taxonomy" id="88376"/>
    <lineage>
        <taxon>Bacteria</taxon>
        <taxon>Bacillati</taxon>
        <taxon>Actinomycetota</taxon>
        <taxon>Actinomycetes</taxon>
        <taxon>Micrococcales</taxon>
        <taxon>Microbacteriaceae</taxon>
        <taxon>Agromyces</taxon>
    </lineage>
</organism>
<evidence type="ECO:0000313" key="3">
    <source>
        <dbReference type="Proteomes" id="UP000433071"/>
    </source>
</evidence>
<feature type="transmembrane region" description="Helical" evidence="1">
    <location>
        <begin position="87"/>
        <end position="106"/>
    </location>
</feature>
<reference evidence="2 3" key="1">
    <citation type="submission" date="2019-11" db="EMBL/GenBank/DDBJ databases">
        <title>Agromyces kandeliae sp. nov., isolated from mangrove soil.</title>
        <authorList>
            <person name="Wang R."/>
        </authorList>
    </citation>
    <scope>NUCLEOTIDE SEQUENCE [LARGE SCALE GENOMIC DNA]</scope>
    <source>
        <strain evidence="2 3">JCM 11433</strain>
    </source>
</reference>
<sequence length="152" mass="16578">MPMPVRVAAYLELGLAAFGFLLLATTLLFFDWDAYVADSVGPFEHNGVQLEVTPEGAMTTAVTGLALNSAGVLLSVFFAVRVLRGANWARMWITVLFGLGVIAQFVSAPDPVFVATGLVELVAVILLWLPTSNQFFRSVKQDRANYRSRRLA</sequence>
<proteinExistence type="predicted"/>
<dbReference type="EMBL" id="WMLB01000042">
    <property type="protein sequence ID" value="MTH70220.1"/>
    <property type="molecule type" value="Genomic_DNA"/>
</dbReference>
<keyword evidence="1" id="KW-0812">Transmembrane</keyword>
<accession>A0A6I3M6G1</accession>
<feature type="transmembrane region" description="Helical" evidence="1">
    <location>
        <begin position="7"/>
        <end position="30"/>
    </location>
</feature>
<protein>
    <recommendedName>
        <fullName evidence="4">DUF4345 domain-containing protein</fullName>
    </recommendedName>
</protein>
<feature type="transmembrane region" description="Helical" evidence="1">
    <location>
        <begin position="112"/>
        <end position="130"/>
    </location>
</feature>
<evidence type="ECO:0000313" key="2">
    <source>
        <dbReference type="EMBL" id="MTH70220.1"/>
    </source>
</evidence>
<comment type="caution">
    <text evidence="2">The sequence shown here is derived from an EMBL/GenBank/DDBJ whole genome shotgun (WGS) entry which is preliminary data.</text>
</comment>
<keyword evidence="3" id="KW-1185">Reference proteome</keyword>
<dbReference type="RefSeq" id="WP_155053223.1">
    <property type="nucleotide sequence ID" value="NZ_BAAAIB010000010.1"/>
</dbReference>
<keyword evidence="1" id="KW-1133">Transmembrane helix</keyword>
<dbReference type="OrthoDB" id="5124278at2"/>